<gene>
    <name evidence="2" type="ORF">M9979_12275</name>
</gene>
<dbReference type="GO" id="GO:0004386">
    <property type="term" value="F:helicase activity"/>
    <property type="evidence" value="ECO:0007669"/>
    <property type="project" value="UniProtKB-KW"/>
</dbReference>
<dbReference type="RefSeq" id="WP_254289650.1">
    <property type="nucleotide sequence ID" value="NZ_JAMLDY010000014.1"/>
</dbReference>
<feature type="domain" description="Helicase ATP-binding" evidence="1">
    <location>
        <begin position="29"/>
        <end position="176"/>
    </location>
</feature>
<keyword evidence="2" id="KW-0347">Helicase</keyword>
<evidence type="ECO:0000313" key="2">
    <source>
        <dbReference type="EMBL" id="MCP3735650.1"/>
    </source>
</evidence>
<dbReference type="InterPro" id="IPR052511">
    <property type="entry name" value="ATP-dep_Helicase"/>
</dbReference>
<dbReference type="GO" id="GO:0016887">
    <property type="term" value="F:ATP hydrolysis activity"/>
    <property type="evidence" value="ECO:0007669"/>
    <property type="project" value="TreeGrafter"/>
</dbReference>
<dbReference type="SMART" id="SM00487">
    <property type="entry name" value="DEXDc"/>
    <property type="match status" value="1"/>
</dbReference>
<dbReference type="PANTHER" id="PTHR47962">
    <property type="entry name" value="ATP-DEPENDENT HELICASE LHR-RELATED-RELATED"/>
    <property type="match status" value="1"/>
</dbReference>
<dbReference type="InterPro" id="IPR027417">
    <property type="entry name" value="P-loop_NTPase"/>
</dbReference>
<dbReference type="EMBL" id="JAMLDY010000014">
    <property type="protein sequence ID" value="MCP3735650.1"/>
    <property type="molecule type" value="Genomic_DNA"/>
</dbReference>
<keyword evidence="3" id="KW-1185">Reference proteome</keyword>
<dbReference type="Pfam" id="PF04851">
    <property type="entry name" value="ResIII"/>
    <property type="match status" value="1"/>
</dbReference>
<dbReference type="Pfam" id="PF00271">
    <property type="entry name" value="Helicase_C"/>
    <property type="match status" value="1"/>
</dbReference>
<evidence type="ECO:0000313" key="3">
    <source>
        <dbReference type="Proteomes" id="UP001139486"/>
    </source>
</evidence>
<comment type="caution">
    <text evidence="2">The sequence shown here is derived from an EMBL/GenBank/DDBJ whole genome shotgun (WGS) entry which is preliminary data.</text>
</comment>
<dbReference type="PANTHER" id="PTHR47962:SF7">
    <property type="entry name" value="MITOCHONDRIAL ATP-DEPENDENT HELICASE IRC3-RELATED"/>
    <property type="match status" value="1"/>
</dbReference>
<reference evidence="2" key="1">
    <citation type="submission" date="2022-05" db="EMBL/GenBank/DDBJ databases">
        <title>Sphingomonas sp. strain RP10 Genome sequencing and assembly.</title>
        <authorList>
            <person name="Kim I."/>
        </authorList>
    </citation>
    <scope>NUCLEOTIDE SEQUENCE</scope>
    <source>
        <strain evidence="2">RP10</strain>
    </source>
</reference>
<dbReference type="Proteomes" id="UP001139486">
    <property type="component" value="Unassembled WGS sequence"/>
</dbReference>
<organism evidence="2 3">
    <name type="scientific">Sphingomonas liriopis</name>
    <dbReference type="NCBI Taxonomy" id="2949094"/>
    <lineage>
        <taxon>Bacteria</taxon>
        <taxon>Pseudomonadati</taxon>
        <taxon>Pseudomonadota</taxon>
        <taxon>Alphaproteobacteria</taxon>
        <taxon>Sphingomonadales</taxon>
        <taxon>Sphingomonadaceae</taxon>
        <taxon>Sphingomonas</taxon>
    </lineage>
</organism>
<dbReference type="SUPFAM" id="SSF52540">
    <property type="entry name" value="P-loop containing nucleoside triphosphate hydrolases"/>
    <property type="match status" value="1"/>
</dbReference>
<sequence length="514" mass="56218">MLPPAPSLPPGSEMELRDYQSVLTDRARESLRRRIRRILLVAATGAGKTVIAAFILGRAAERGLTGWFVVHRIEIILRTAETFRDLGIDFGIVADGFPLEPDKPVQICSVDTLVNKLHLLPTPAGIVFDEAHHIVAGNHSVVAGSAPDAWHILITATPERLDGAGLAPFADEMIVGPQSGELMKRGFLSPYRYFAPGSPDMLGLNMTELAQAMGEAKLVGDAVEHWHRDALGLRTIGFEMNRAASQASVAAFRAAGVEAWHVDGSMHRDQRRELFTAFRTGQITYLSQVAIAGEGVDIPGAECALLRYKTNSLTKWMQDVGRVFRPLYSPGFDAGTATDDERRASIAAGPKPSAVILDMGGNAFDFGMPCDQRQWSLLGAKERRASERVRDTIPIRQCPECYQVSPSTVKVCPCGYEHGTVYVAPIAAADSLFELGALGRDARKAALAAEKEATRKREKDEERGASMATLMRLARERNAITPGRYKDPKKWALMKIGLREQYRGGGRQRFAASR</sequence>
<dbReference type="Gene3D" id="3.40.50.300">
    <property type="entry name" value="P-loop containing nucleotide triphosphate hydrolases"/>
    <property type="match status" value="2"/>
</dbReference>
<dbReference type="InterPro" id="IPR014001">
    <property type="entry name" value="Helicase_ATP-bd"/>
</dbReference>
<dbReference type="InterPro" id="IPR001650">
    <property type="entry name" value="Helicase_C-like"/>
</dbReference>
<protein>
    <submittedName>
        <fullName evidence="2">DEAD/DEAH box helicase family protein</fullName>
    </submittedName>
</protein>
<accession>A0A9X2HZE7</accession>
<keyword evidence="2" id="KW-0547">Nucleotide-binding</keyword>
<dbReference type="GO" id="GO:0003677">
    <property type="term" value="F:DNA binding"/>
    <property type="evidence" value="ECO:0007669"/>
    <property type="project" value="InterPro"/>
</dbReference>
<proteinExistence type="predicted"/>
<dbReference type="PROSITE" id="PS51192">
    <property type="entry name" value="HELICASE_ATP_BIND_1"/>
    <property type="match status" value="1"/>
</dbReference>
<dbReference type="AlphaFoldDB" id="A0A9X2HZE7"/>
<keyword evidence="2" id="KW-0378">Hydrolase</keyword>
<keyword evidence="2" id="KW-0067">ATP-binding</keyword>
<dbReference type="GO" id="GO:0005524">
    <property type="term" value="F:ATP binding"/>
    <property type="evidence" value="ECO:0007669"/>
    <property type="project" value="InterPro"/>
</dbReference>
<name>A0A9X2HZE7_9SPHN</name>
<evidence type="ECO:0000259" key="1">
    <source>
        <dbReference type="PROSITE" id="PS51192"/>
    </source>
</evidence>
<dbReference type="InterPro" id="IPR006935">
    <property type="entry name" value="Helicase/UvrB_N"/>
</dbReference>